<dbReference type="SUPFAM" id="SSF140459">
    <property type="entry name" value="PE/PPE dimer-like"/>
    <property type="match status" value="1"/>
</dbReference>
<feature type="compositionally biased region" description="Polar residues" evidence="1">
    <location>
        <begin position="149"/>
        <end position="167"/>
    </location>
</feature>
<protein>
    <recommendedName>
        <fullName evidence="4">PPE family protein</fullName>
    </recommendedName>
</protein>
<feature type="compositionally biased region" description="Polar residues" evidence="1">
    <location>
        <begin position="212"/>
        <end position="224"/>
    </location>
</feature>
<comment type="caution">
    <text evidence="2">The sequence shown here is derived from an EMBL/GenBank/DDBJ whole genome shotgun (WGS) entry which is preliminary data.</text>
</comment>
<evidence type="ECO:0000313" key="3">
    <source>
        <dbReference type="Proteomes" id="UP000734823"/>
    </source>
</evidence>
<reference evidence="2 3" key="1">
    <citation type="submission" date="2020-06" db="EMBL/GenBank/DDBJ databases">
        <title>Actinokineospora xiongansis sp. nov., isolated from soil of Baiyangdian.</title>
        <authorList>
            <person name="Zhang X."/>
        </authorList>
    </citation>
    <scope>NUCLEOTIDE SEQUENCE [LARGE SCALE GENOMIC DNA]</scope>
    <source>
        <strain evidence="2 3">HBU206404</strain>
    </source>
</reference>
<gene>
    <name evidence="2" type="ORF">GPZ80_06320</name>
</gene>
<dbReference type="EMBL" id="JABVED010000003">
    <property type="protein sequence ID" value="MBC6446789.1"/>
    <property type="molecule type" value="Genomic_DNA"/>
</dbReference>
<dbReference type="RefSeq" id="WP_187219063.1">
    <property type="nucleotide sequence ID" value="NZ_JABVED010000003.1"/>
</dbReference>
<dbReference type="InterPro" id="IPR038332">
    <property type="entry name" value="PPE_sf"/>
</dbReference>
<feature type="compositionally biased region" description="Polar residues" evidence="1">
    <location>
        <begin position="127"/>
        <end position="137"/>
    </location>
</feature>
<evidence type="ECO:0000313" key="2">
    <source>
        <dbReference type="EMBL" id="MBC6446789.1"/>
    </source>
</evidence>
<keyword evidence="3" id="KW-1185">Reference proteome</keyword>
<feature type="compositionally biased region" description="Gly residues" evidence="1">
    <location>
        <begin position="280"/>
        <end position="343"/>
    </location>
</feature>
<feature type="region of interest" description="Disordered" evidence="1">
    <location>
        <begin position="149"/>
        <end position="411"/>
    </location>
</feature>
<dbReference type="Gene3D" id="1.20.1260.20">
    <property type="entry name" value="PPE superfamily"/>
    <property type="match status" value="1"/>
</dbReference>
<feature type="compositionally biased region" description="Pro residues" evidence="1">
    <location>
        <begin position="225"/>
        <end position="279"/>
    </location>
</feature>
<sequence length="411" mass="41296">MNGQQIFENFHAGRGPGQLNEAADIIRQVEADYEMWAADVRELTAKMEAAWSGDAGGAARRGAGPLVVEHELARPELTTAQDLTIRQVDSYDQAKNSVQPIPNQPEKPGFWDNVTSFGGASDDYESQMRNYNGANDQNVQVMRQYEDSSNYNASGMPQSYGNLTPDQSEIVIGSEPKTPPPDDGKTPRQWEPPRVNGTDTGGTNSNTPPGSWNTQPSQTTTPNGWTPPPSTLPGQPPVGTPPVNTPPNVGPGYPPPGGWPPGTLPPGSRPPGSQPPGSRPPGGGGPRVGPGSGGTGGPGSGQGMRGGGGGGGFGPGGSGSGGTGAGGGPRSGAMGGSGGMFGGGDHHANQGRGGAGAGGRGGGGMPMGGGGGAGGRGEDDLEHQSPSYLVENDPDAIFGTDEITAPPVIGG</sequence>
<feature type="compositionally biased region" description="Gly residues" evidence="1">
    <location>
        <begin position="351"/>
        <end position="375"/>
    </location>
</feature>
<dbReference type="Proteomes" id="UP000734823">
    <property type="component" value="Unassembled WGS sequence"/>
</dbReference>
<organism evidence="2 3">
    <name type="scientific">Actinokineospora xionganensis</name>
    <dbReference type="NCBI Taxonomy" id="2684470"/>
    <lineage>
        <taxon>Bacteria</taxon>
        <taxon>Bacillati</taxon>
        <taxon>Actinomycetota</taxon>
        <taxon>Actinomycetes</taxon>
        <taxon>Pseudonocardiales</taxon>
        <taxon>Pseudonocardiaceae</taxon>
        <taxon>Actinokineospora</taxon>
    </lineage>
</organism>
<evidence type="ECO:0008006" key="4">
    <source>
        <dbReference type="Google" id="ProtNLM"/>
    </source>
</evidence>
<accession>A0ABR7L269</accession>
<feature type="compositionally biased region" description="Low complexity" evidence="1">
    <location>
        <begin position="196"/>
        <end position="211"/>
    </location>
</feature>
<evidence type="ECO:0000256" key="1">
    <source>
        <dbReference type="SAM" id="MobiDB-lite"/>
    </source>
</evidence>
<proteinExistence type="predicted"/>
<feature type="region of interest" description="Disordered" evidence="1">
    <location>
        <begin position="94"/>
        <end position="137"/>
    </location>
</feature>
<name>A0ABR7L269_9PSEU</name>